<protein>
    <submittedName>
        <fullName evidence="1">Uncharacterized protein</fullName>
    </submittedName>
</protein>
<gene>
    <name evidence="1" type="ORF">FSB_LOCUS13465</name>
</gene>
<proteinExistence type="predicted"/>
<sequence length="245" mass="26708">MTAVSYACSTTPAVRDSLPATGEGLLMHHVSSDPTEPGRPRAMTRRHKKPFSLIFSVISMEMQIPDINNIQQLFGVDCSSNSIVMVFPNDIGQIYVDFSSRACGARETNPPSAIYFRKSSKVGVACFASLNEKRFVSLFMNSSGDHQASATSWPSSSATSIIDELSSKSCARSFYDDLTKSSFISQVAGMFQSKTILDSPVESLNVRGHFFALPRIGVRLCAFIDPSSSLGSRVRYSLHHGDDEG</sequence>
<dbReference type="AlphaFoldDB" id="A0A2N9FEF7"/>
<evidence type="ECO:0000313" key="1">
    <source>
        <dbReference type="EMBL" id="SPC85583.1"/>
    </source>
</evidence>
<dbReference type="EMBL" id="OIVN01000788">
    <property type="protein sequence ID" value="SPC85583.1"/>
    <property type="molecule type" value="Genomic_DNA"/>
</dbReference>
<reference evidence="1" key="1">
    <citation type="submission" date="2018-02" db="EMBL/GenBank/DDBJ databases">
        <authorList>
            <person name="Cohen D.B."/>
            <person name="Kent A.D."/>
        </authorList>
    </citation>
    <scope>NUCLEOTIDE SEQUENCE</scope>
</reference>
<accession>A0A2N9FEF7</accession>
<name>A0A2N9FEF7_FAGSY</name>
<organism evidence="1">
    <name type="scientific">Fagus sylvatica</name>
    <name type="common">Beechnut</name>
    <dbReference type="NCBI Taxonomy" id="28930"/>
    <lineage>
        <taxon>Eukaryota</taxon>
        <taxon>Viridiplantae</taxon>
        <taxon>Streptophyta</taxon>
        <taxon>Embryophyta</taxon>
        <taxon>Tracheophyta</taxon>
        <taxon>Spermatophyta</taxon>
        <taxon>Magnoliopsida</taxon>
        <taxon>eudicotyledons</taxon>
        <taxon>Gunneridae</taxon>
        <taxon>Pentapetalae</taxon>
        <taxon>rosids</taxon>
        <taxon>fabids</taxon>
        <taxon>Fagales</taxon>
        <taxon>Fagaceae</taxon>
        <taxon>Fagus</taxon>
    </lineage>
</organism>